<dbReference type="Gene3D" id="1.20.120.1920">
    <property type="entry name" value="UBAP1 SOUBA domain"/>
    <property type="match status" value="1"/>
</dbReference>
<dbReference type="PANTHER" id="PTHR15960">
    <property type="entry name" value="LD44032P"/>
    <property type="match status" value="1"/>
</dbReference>
<dbReference type="EMBL" id="AJFE02098753">
    <property type="status" value="NOT_ANNOTATED_CDS"/>
    <property type="molecule type" value="Genomic_DNA"/>
</dbReference>
<proteinExistence type="predicted"/>
<dbReference type="GO" id="GO:0043162">
    <property type="term" value="P:ubiquitin-dependent protein catabolic process via the multivesicular body sorting pathway"/>
    <property type="evidence" value="ECO:0007669"/>
    <property type="project" value="InterPro"/>
</dbReference>
<accession>A0A2R9AVE7</accession>
<dbReference type="EMBL" id="AJFE02098754">
    <property type="status" value="NOT_ANNOTATED_CDS"/>
    <property type="molecule type" value="Genomic_DNA"/>
</dbReference>
<protein>
    <recommendedName>
        <fullName evidence="2">UMA domain-containing protein</fullName>
    </recommendedName>
</protein>
<dbReference type="STRING" id="9597.ENSPPAP00000021168"/>
<dbReference type="CDD" id="cd14316">
    <property type="entry name" value="UBA2_UBAP1_like"/>
    <property type="match status" value="1"/>
</dbReference>
<evidence type="ECO:0000256" key="1">
    <source>
        <dbReference type="SAM" id="MobiDB-lite"/>
    </source>
</evidence>
<dbReference type="Proteomes" id="UP000240080">
    <property type="component" value="Chromosome 15"/>
</dbReference>
<dbReference type="GO" id="GO:0043130">
    <property type="term" value="F:ubiquitin binding"/>
    <property type="evidence" value="ECO:0007669"/>
    <property type="project" value="InterPro"/>
</dbReference>
<reference evidence="3" key="3">
    <citation type="submission" date="2025-09" db="UniProtKB">
        <authorList>
            <consortium name="Ensembl"/>
        </authorList>
    </citation>
    <scope>IDENTIFICATION</scope>
</reference>
<dbReference type="Pfam" id="PF21267">
    <property type="entry name" value="UBAP-1_UBA2"/>
    <property type="match status" value="1"/>
</dbReference>
<dbReference type="InterPro" id="IPR049467">
    <property type="entry name" value="UBAP-1-like_UBA2"/>
</dbReference>
<dbReference type="GO" id="GO:0000813">
    <property type="term" value="C:ESCRT I complex"/>
    <property type="evidence" value="ECO:0007669"/>
    <property type="project" value="InterPro"/>
</dbReference>
<feature type="domain" description="UMA" evidence="2">
    <location>
        <begin position="4"/>
        <end position="50"/>
    </location>
</feature>
<feature type="region of interest" description="Disordered" evidence="1">
    <location>
        <begin position="87"/>
        <end position="150"/>
    </location>
</feature>
<evidence type="ECO:0000313" key="4">
    <source>
        <dbReference type="Proteomes" id="UP000240080"/>
    </source>
</evidence>
<dbReference type="InterPro" id="IPR023340">
    <property type="entry name" value="UMA"/>
</dbReference>
<reference evidence="3 4" key="1">
    <citation type="journal article" date="2012" name="Nature">
        <title>The bonobo genome compared with the chimpanzee and human genomes.</title>
        <authorList>
            <person name="Prufer K."/>
            <person name="Munch K."/>
            <person name="Hellmann I."/>
            <person name="Akagi K."/>
            <person name="Miller J.R."/>
            <person name="Walenz B."/>
            <person name="Koren S."/>
            <person name="Sutton G."/>
            <person name="Kodira C."/>
            <person name="Winer R."/>
            <person name="Knight J.R."/>
            <person name="Mullikin J.C."/>
            <person name="Meader S.J."/>
            <person name="Ponting C.P."/>
            <person name="Lunter G."/>
            <person name="Higashino S."/>
            <person name="Hobolth A."/>
            <person name="Dutheil J."/>
            <person name="Karakoc E."/>
            <person name="Alkan C."/>
            <person name="Sajjadian S."/>
            <person name="Catacchio C.R."/>
            <person name="Ventura M."/>
            <person name="Marques-Bonet T."/>
            <person name="Eichler E.E."/>
            <person name="Andre C."/>
            <person name="Atencia R."/>
            <person name="Mugisha L."/>
            <person name="Junhold J."/>
            <person name="Patterson N."/>
            <person name="Siebauer M."/>
            <person name="Good J.M."/>
            <person name="Fischer A."/>
            <person name="Ptak S.E."/>
            <person name="Lachmann M."/>
            <person name="Symer D.E."/>
            <person name="Mailund T."/>
            <person name="Schierup M.H."/>
            <person name="Andres A.M."/>
            <person name="Kelso J."/>
            <person name="Paabo S."/>
        </authorList>
    </citation>
    <scope>NUCLEOTIDE SEQUENCE [LARGE SCALE GENOMIC DNA]</scope>
</reference>
<dbReference type="OMA" id="AMELFQY"/>
<feature type="compositionally biased region" description="Pro residues" evidence="1">
    <location>
        <begin position="134"/>
        <end position="143"/>
    </location>
</feature>
<organism evidence="3 4">
    <name type="scientific">Pan paniscus</name>
    <name type="common">Pygmy chimpanzee</name>
    <name type="synonym">Bonobo</name>
    <dbReference type="NCBI Taxonomy" id="9597"/>
    <lineage>
        <taxon>Eukaryota</taxon>
        <taxon>Metazoa</taxon>
        <taxon>Chordata</taxon>
        <taxon>Craniata</taxon>
        <taxon>Vertebrata</taxon>
        <taxon>Euteleostomi</taxon>
        <taxon>Mammalia</taxon>
        <taxon>Eutheria</taxon>
        <taxon>Euarchontoglires</taxon>
        <taxon>Primates</taxon>
        <taxon>Haplorrhini</taxon>
        <taxon>Catarrhini</taxon>
        <taxon>Hominidae</taxon>
        <taxon>Pan</taxon>
    </lineage>
</organism>
<dbReference type="FunFam" id="1.20.120.1920:FF:000002">
    <property type="entry name" value="Ubiquitin-associated protein 1-like a"/>
    <property type="match status" value="1"/>
</dbReference>
<keyword evidence="4" id="KW-1185">Reference proteome</keyword>
<feature type="compositionally biased region" description="Basic and acidic residues" evidence="1">
    <location>
        <begin position="95"/>
        <end position="104"/>
    </location>
</feature>
<evidence type="ECO:0000313" key="3">
    <source>
        <dbReference type="Ensembl" id="ENSPPAP00000021168.1"/>
    </source>
</evidence>
<evidence type="ECO:0000259" key="2">
    <source>
        <dbReference type="PROSITE" id="PS51497"/>
    </source>
</evidence>
<dbReference type="PROSITE" id="PS51497">
    <property type="entry name" value="UMA"/>
    <property type="match status" value="1"/>
</dbReference>
<reference evidence="3" key="2">
    <citation type="submission" date="2025-08" db="UniProtKB">
        <authorList>
            <consortium name="Ensembl"/>
        </authorList>
    </citation>
    <scope>IDENTIFICATION</scope>
</reference>
<dbReference type="Bgee" id="ENSPPAG00000033811">
    <property type="expression patterns" value="Expressed in cerebellum and 5 other cell types or tissues"/>
</dbReference>
<dbReference type="InterPro" id="IPR038870">
    <property type="entry name" value="UBAP1"/>
</dbReference>
<dbReference type="InterPro" id="IPR042575">
    <property type="entry name" value="UBAP1_C"/>
</dbReference>
<sequence length="323" mass="34749">MNALDGVPFKLPKGFVIGTEPLPGPELSVPACGEVLLGSMHDFSLERTALFWVEAAGQGPSPYQCGDPGTASAPPAWLLLVSPEHGLAPAPTTIRDPEAGHQERPEEEGEDEAEASSGSEEEPPRPHNLGVQPGPQPRSPTPRAPASSLDLLPPGPVPCLSLPVVTDMSSLSVFQSLSPYTCLPPLGGAPQPLNPHKSHPDTAADLLSALSQEEQDLIGPVVALGYPLRRAIIALQKTGRQSLSQFLSYLSACDRLLRQGYEEGLVDEAMEMFQFSESQAGEFLRLWEQFSDMGFQQDRIKEVLLVHGNRREQALEELVACAQ</sequence>
<name>A0A2R9AVE7_PANPA</name>
<dbReference type="AlphaFoldDB" id="A0A2R9AVE7"/>
<feature type="compositionally biased region" description="Acidic residues" evidence="1">
    <location>
        <begin position="105"/>
        <end position="114"/>
    </location>
</feature>
<dbReference type="PANTHER" id="PTHR15960:SF3">
    <property type="entry name" value="UBIQUITIN-ASSOCIATED PROTEIN 1-LIKE"/>
    <property type="match status" value="1"/>
</dbReference>
<dbReference type="Ensembl" id="ENSPPAT00000043968.1">
    <property type="protein sequence ID" value="ENSPPAP00000021168.1"/>
    <property type="gene ID" value="ENSPPAG00000033811.1"/>
</dbReference>
<dbReference type="GeneTree" id="ENSGT00390000008092"/>